<organism evidence="1 2">
    <name type="scientific">Dichanthelium oligosanthes</name>
    <dbReference type="NCBI Taxonomy" id="888268"/>
    <lineage>
        <taxon>Eukaryota</taxon>
        <taxon>Viridiplantae</taxon>
        <taxon>Streptophyta</taxon>
        <taxon>Embryophyta</taxon>
        <taxon>Tracheophyta</taxon>
        <taxon>Spermatophyta</taxon>
        <taxon>Magnoliopsida</taxon>
        <taxon>Liliopsida</taxon>
        <taxon>Poales</taxon>
        <taxon>Poaceae</taxon>
        <taxon>PACMAD clade</taxon>
        <taxon>Panicoideae</taxon>
        <taxon>Panicodae</taxon>
        <taxon>Paniceae</taxon>
        <taxon>Dichantheliinae</taxon>
        <taxon>Dichanthelium</taxon>
    </lineage>
</organism>
<reference evidence="1 2" key="1">
    <citation type="submission" date="2016-09" db="EMBL/GenBank/DDBJ databases">
        <title>The draft genome of Dichanthelium oligosanthes: A C3 panicoid grass species.</title>
        <authorList>
            <person name="Studer A.J."/>
            <person name="Schnable J.C."/>
            <person name="Brutnell T.P."/>
        </authorList>
    </citation>
    <scope>NUCLEOTIDE SEQUENCE [LARGE SCALE GENOMIC DNA]</scope>
    <source>
        <strain evidence="2">cv. Kellogg 1175</strain>
        <tissue evidence="1">Leaf</tissue>
    </source>
</reference>
<keyword evidence="2" id="KW-1185">Reference proteome</keyword>
<dbReference type="Proteomes" id="UP000095767">
    <property type="component" value="Unassembled WGS sequence"/>
</dbReference>
<evidence type="ECO:0000313" key="2">
    <source>
        <dbReference type="Proteomes" id="UP000095767"/>
    </source>
</evidence>
<protein>
    <submittedName>
        <fullName evidence="1">Uncharacterized protein</fullName>
    </submittedName>
</protein>
<gene>
    <name evidence="1" type="ORF">BAE44_0006826</name>
</gene>
<comment type="caution">
    <text evidence="1">The sequence shown here is derived from an EMBL/GenBank/DDBJ whole genome shotgun (WGS) entry which is preliminary data.</text>
</comment>
<sequence length="59" mass="6786">LLAVDINYMAKRETELQNDGMNLNTRMLEAHRLMLTTELNLGYQLVLPGNDTVNNPHQF</sequence>
<proteinExistence type="predicted"/>
<feature type="non-terminal residue" evidence="1">
    <location>
        <position position="1"/>
    </location>
</feature>
<name>A0A1E5W426_9POAL</name>
<evidence type="ECO:0000313" key="1">
    <source>
        <dbReference type="EMBL" id="OEL32156.1"/>
    </source>
</evidence>
<dbReference type="EMBL" id="LWDX02021918">
    <property type="protein sequence ID" value="OEL32156.1"/>
    <property type="molecule type" value="Genomic_DNA"/>
</dbReference>
<dbReference type="AlphaFoldDB" id="A0A1E5W426"/>
<accession>A0A1E5W426</accession>